<keyword evidence="5" id="KW-0378">Hydrolase</keyword>
<sequence>MKFVDFVSIDTKGAELSARPIPKKHAIAIGTTLCLAAALSFILPSEAQPIGGRTLHAARLPADVSGTLNLVDGSIEITEDSTLQQNAAAEAVTTEAEEILSASVPAEDLTESTAPAPEALASTLVPPVKRSTEETAVPLVKNAEETPSPQEERIEELKADVHKMLQPEATFTETLIAKNKARFESTDNQQVDVAKEPMALDNYDDVLSESELADADSSMKAEIYKLAKESGKADGTPVQAKWYVENISKGDTLSSVFTDLNIPYATMQAITSSKEAGYKLSSLKPGNTLSFLIDDNNKLVAFVKQLDKKEQLRFYREDTSKLDFIAVREPLGAHLQSGGSTAEDTKAILGGSSSIALQKKPESAERNPADISNDVPLYQRRGRLVVVNIEKGQAFSTAALASGLTYSEIDQILRLFKGRIQFSRHIQPGDSMRVLFSDSKGKGKINAVEFNLKRLGKIATFRNLADNKYYDENGYNSSSGTFRRFPLEGKVRISSNFNPNRRHPVTGKVRPHNGTDFAVKVGTPVIAPADGVVEKASYSRSAGYYIVLSHRGSYSTVYMHLSKLNVKPGQRVKIGSVIARSGNTGLSTGPHLHYELRRNGRPVNAMRVNLPMNEDSAVAQKQRQRFANNVQLYKKELYQDNLIAKL</sequence>
<evidence type="ECO:0000256" key="1">
    <source>
        <dbReference type="ARBA" id="ARBA00001947"/>
    </source>
</evidence>
<dbReference type="GO" id="GO:0042834">
    <property type="term" value="F:peptidoglycan binding"/>
    <property type="evidence" value="ECO:0007669"/>
    <property type="project" value="InterPro"/>
</dbReference>
<dbReference type="Gene3D" id="2.70.70.10">
    <property type="entry name" value="Glucose Permease (Domain IIA)"/>
    <property type="match status" value="1"/>
</dbReference>
<dbReference type="InterPro" id="IPR045834">
    <property type="entry name" value="Csd3_N2"/>
</dbReference>
<comment type="subcellular location">
    <subcellularLocation>
        <location evidence="2">Cell envelope</location>
    </subcellularLocation>
</comment>
<evidence type="ECO:0000259" key="9">
    <source>
        <dbReference type="Pfam" id="PF04225"/>
    </source>
</evidence>
<dbReference type="Proteomes" id="UP000823631">
    <property type="component" value="Unassembled WGS sequence"/>
</dbReference>
<dbReference type="Pfam" id="PF04225">
    <property type="entry name" value="LysM_OapA"/>
    <property type="match status" value="1"/>
</dbReference>
<dbReference type="GO" id="GO:0046872">
    <property type="term" value="F:metal ion binding"/>
    <property type="evidence" value="ECO:0007669"/>
    <property type="project" value="UniProtKB-KW"/>
</dbReference>
<feature type="domain" description="Opacity-associated protein A LysM-like" evidence="9">
    <location>
        <begin position="242"/>
        <end position="317"/>
    </location>
</feature>
<reference evidence="11" key="2">
    <citation type="journal article" date="2021" name="PeerJ">
        <title>Extensive microbial diversity within the chicken gut microbiome revealed by metagenomics and culture.</title>
        <authorList>
            <person name="Gilroy R."/>
            <person name="Ravi A."/>
            <person name="Getino M."/>
            <person name="Pursley I."/>
            <person name="Horton D.L."/>
            <person name="Alikhan N.F."/>
            <person name="Baker D."/>
            <person name="Gharbi K."/>
            <person name="Hall N."/>
            <person name="Watson M."/>
            <person name="Adriaenssens E.M."/>
            <person name="Foster-Nyarko E."/>
            <person name="Jarju S."/>
            <person name="Secka A."/>
            <person name="Antonio M."/>
            <person name="Oren A."/>
            <person name="Chaudhuri R.R."/>
            <person name="La Ragione R."/>
            <person name="Hildebrand F."/>
            <person name="Pallen M.J."/>
        </authorList>
    </citation>
    <scope>NUCLEOTIDE SEQUENCE</scope>
    <source>
        <strain evidence="11">17213</strain>
    </source>
</reference>
<dbReference type="PANTHER" id="PTHR21666">
    <property type="entry name" value="PEPTIDASE-RELATED"/>
    <property type="match status" value="1"/>
</dbReference>
<dbReference type="AlphaFoldDB" id="A0A9D9GU22"/>
<evidence type="ECO:0000259" key="10">
    <source>
        <dbReference type="Pfam" id="PF19425"/>
    </source>
</evidence>
<dbReference type="CDD" id="cd12797">
    <property type="entry name" value="M23_peptidase"/>
    <property type="match status" value="1"/>
</dbReference>
<dbReference type="InterPro" id="IPR016047">
    <property type="entry name" value="M23ase_b-sheet_dom"/>
</dbReference>
<reference evidence="11" key="1">
    <citation type="submission" date="2020-10" db="EMBL/GenBank/DDBJ databases">
        <authorList>
            <person name="Gilroy R."/>
        </authorList>
    </citation>
    <scope>NUCLEOTIDE SEQUENCE</scope>
    <source>
        <strain evidence="11">17213</strain>
    </source>
</reference>
<dbReference type="GO" id="GO:0004222">
    <property type="term" value="F:metalloendopeptidase activity"/>
    <property type="evidence" value="ECO:0007669"/>
    <property type="project" value="TreeGrafter"/>
</dbReference>
<dbReference type="Pfam" id="PF19425">
    <property type="entry name" value="Csd3_N2"/>
    <property type="match status" value="1"/>
</dbReference>
<comment type="caution">
    <text evidence="11">The sequence shown here is derived from an EMBL/GenBank/DDBJ whole genome shotgun (WGS) entry which is preliminary data.</text>
</comment>
<organism evidence="11 12">
    <name type="scientific">Candidatus Avisuccinivibrio stercorigallinarum</name>
    <dbReference type="NCBI Taxonomy" id="2840704"/>
    <lineage>
        <taxon>Bacteria</taxon>
        <taxon>Pseudomonadati</taxon>
        <taxon>Pseudomonadota</taxon>
        <taxon>Gammaproteobacteria</taxon>
        <taxon>Aeromonadales</taxon>
        <taxon>Succinivibrionaceae</taxon>
        <taxon>Succinivibrionaceae incertae sedis</taxon>
        <taxon>Candidatus Avisuccinivibrio</taxon>
    </lineage>
</organism>
<accession>A0A9D9GU22</accession>
<name>A0A9D9GU22_9GAMM</name>
<dbReference type="FunFam" id="2.70.70.10:FF:000002">
    <property type="entry name" value="Murein DD-endopeptidase MepM"/>
    <property type="match status" value="1"/>
</dbReference>
<dbReference type="InterPro" id="IPR007340">
    <property type="entry name" value="LysM_Opacity-associatedA"/>
</dbReference>
<feature type="domain" description="Csd3-like second N-terminal" evidence="10">
    <location>
        <begin position="393"/>
        <end position="499"/>
    </location>
</feature>
<proteinExistence type="predicted"/>
<evidence type="ECO:0000256" key="4">
    <source>
        <dbReference type="ARBA" id="ARBA00022723"/>
    </source>
</evidence>
<evidence type="ECO:0000256" key="3">
    <source>
        <dbReference type="ARBA" id="ARBA00022670"/>
    </source>
</evidence>
<evidence type="ECO:0000256" key="2">
    <source>
        <dbReference type="ARBA" id="ARBA00004196"/>
    </source>
</evidence>
<dbReference type="PANTHER" id="PTHR21666:SF292">
    <property type="entry name" value="MUREIN DD-ENDOPEPTIDASE MEPM"/>
    <property type="match status" value="1"/>
</dbReference>
<evidence type="ECO:0000256" key="6">
    <source>
        <dbReference type="ARBA" id="ARBA00022833"/>
    </source>
</evidence>
<gene>
    <name evidence="11" type="ORF">IAB19_09280</name>
</gene>
<evidence type="ECO:0000313" key="11">
    <source>
        <dbReference type="EMBL" id="MBO8416559.1"/>
    </source>
</evidence>
<evidence type="ECO:0000256" key="5">
    <source>
        <dbReference type="ARBA" id="ARBA00022801"/>
    </source>
</evidence>
<dbReference type="Gene3D" id="3.10.450.350">
    <property type="match status" value="2"/>
</dbReference>
<dbReference type="EMBL" id="JADINH010000182">
    <property type="protein sequence ID" value="MBO8416559.1"/>
    <property type="molecule type" value="Genomic_DNA"/>
</dbReference>
<dbReference type="InterPro" id="IPR011055">
    <property type="entry name" value="Dup_hybrid_motif"/>
</dbReference>
<dbReference type="GO" id="GO:0030313">
    <property type="term" value="C:cell envelope"/>
    <property type="evidence" value="ECO:0007669"/>
    <property type="project" value="UniProtKB-SubCell"/>
</dbReference>
<keyword evidence="6" id="KW-0862">Zinc</keyword>
<keyword evidence="4" id="KW-0479">Metal-binding</keyword>
<feature type="domain" description="M23ase beta-sheet core" evidence="8">
    <location>
        <begin position="511"/>
        <end position="604"/>
    </location>
</feature>
<dbReference type="Pfam" id="PF01551">
    <property type="entry name" value="Peptidase_M23"/>
    <property type="match status" value="1"/>
</dbReference>
<dbReference type="InterPro" id="IPR050570">
    <property type="entry name" value="Cell_wall_metabolism_enzyme"/>
</dbReference>
<dbReference type="GO" id="GO:0006508">
    <property type="term" value="P:proteolysis"/>
    <property type="evidence" value="ECO:0007669"/>
    <property type="project" value="UniProtKB-KW"/>
</dbReference>
<dbReference type="SUPFAM" id="SSF51261">
    <property type="entry name" value="Duplicated hybrid motif"/>
    <property type="match status" value="1"/>
</dbReference>
<keyword evidence="3" id="KW-0645">Protease</keyword>
<evidence type="ECO:0000313" key="12">
    <source>
        <dbReference type="Proteomes" id="UP000823631"/>
    </source>
</evidence>
<evidence type="ECO:0000256" key="7">
    <source>
        <dbReference type="ARBA" id="ARBA00023049"/>
    </source>
</evidence>
<comment type="cofactor">
    <cofactor evidence="1">
        <name>Zn(2+)</name>
        <dbReference type="ChEBI" id="CHEBI:29105"/>
    </cofactor>
</comment>
<evidence type="ECO:0000259" key="8">
    <source>
        <dbReference type="Pfam" id="PF01551"/>
    </source>
</evidence>
<protein>
    <submittedName>
        <fullName evidence="11">Peptidoglycan DD-metalloendopeptidase family protein</fullName>
    </submittedName>
</protein>
<keyword evidence="7" id="KW-0482">Metalloprotease</keyword>